<keyword evidence="1" id="KW-0732">Signal</keyword>
<organism evidence="2 3">
    <name type="scientific">Acrobeloides nanus</name>
    <dbReference type="NCBI Taxonomy" id="290746"/>
    <lineage>
        <taxon>Eukaryota</taxon>
        <taxon>Metazoa</taxon>
        <taxon>Ecdysozoa</taxon>
        <taxon>Nematoda</taxon>
        <taxon>Chromadorea</taxon>
        <taxon>Rhabditida</taxon>
        <taxon>Tylenchina</taxon>
        <taxon>Cephalobomorpha</taxon>
        <taxon>Cephaloboidea</taxon>
        <taxon>Cephalobidae</taxon>
        <taxon>Acrobeloides</taxon>
    </lineage>
</organism>
<evidence type="ECO:0000313" key="2">
    <source>
        <dbReference type="Proteomes" id="UP000887540"/>
    </source>
</evidence>
<feature type="chain" id="PRO_5037276480" evidence="1">
    <location>
        <begin position="16"/>
        <end position="79"/>
    </location>
</feature>
<protein>
    <submittedName>
        <fullName evidence="3">Secreted protein</fullName>
    </submittedName>
</protein>
<evidence type="ECO:0000256" key="1">
    <source>
        <dbReference type="SAM" id="SignalP"/>
    </source>
</evidence>
<reference evidence="3" key="1">
    <citation type="submission" date="2022-11" db="UniProtKB">
        <authorList>
            <consortium name="WormBaseParasite"/>
        </authorList>
    </citation>
    <scope>IDENTIFICATION</scope>
</reference>
<feature type="signal peptide" evidence="1">
    <location>
        <begin position="1"/>
        <end position="15"/>
    </location>
</feature>
<proteinExistence type="predicted"/>
<dbReference type="AlphaFoldDB" id="A0A914E3G6"/>
<dbReference type="WBParaSite" id="ACRNAN_scaffold5298.g6591.t1">
    <property type="protein sequence ID" value="ACRNAN_scaffold5298.g6591.t1"/>
    <property type="gene ID" value="ACRNAN_scaffold5298.g6591"/>
</dbReference>
<sequence length="79" mass="8585">MLLIFCMTWMRGNLAMTMTCMVNTTAVSMQAASSMKDLQNQSKPYQAPTQCNAQIDDGDSGAVVNDYGNGFYSAAPYIV</sequence>
<keyword evidence="2" id="KW-1185">Reference proteome</keyword>
<name>A0A914E3G6_9BILA</name>
<evidence type="ECO:0000313" key="3">
    <source>
        <dbReference type="WBParaSite" id="ACRNAN_scaffold5298.g6591.t1"/>
    </source>
</evidence>
<accession>A0A914E3G6</accession>
<dbReference type="Proteomes" id="UP000887540">
    <property type="component" value="Unplaced"/>
</dbReference>